<dbReference type="Pfam" id="PF00575">
    <property type="entry name" value="S1"/>
    <property type="match status" value="4"/>
</dbReference>
<evidence type="ECO:0000256" key="1">
    <source>
        <dbReference type="ARBA" id="ARBA00006767"/>
    </source>
</evidence>
<dbReference type="InterPro" id="IPR012340">
    <property type="entry name" value="NA-bd_OB-fold"/>
</dbReference>
<dbReference type="InterPro" id="IPR003029">
    <property type="entry name" value="S1_domain"/>
</dbReference>
<dbReference type="GO" id="GO:0003729">
    <property type="term" value="F:mRNA binding"/>
    <property type="evidence" value="ECO:0007669"/>
    <property type="project" value="TreeGrafter"/>
</dbReference>
<feature type="domain" description="S1 motif" evidence="5">
    <location>
        <begin position="270"/>
        <end position="339"/>
    </location>
</feature>
<dbReference type="GO" id="GO:0003735">
    <property type="term" value="F:structural constituent of ribosome"/>
    <property type="evidence" value="ECO:0007669"/>
    <property type="project" value="TreeGrafter"/>
</dbReference>
<accession>A0A2N7PIE3</accession>
<feature type="domain" description="S1 motif" evidence="5">
    <location>
        <begin position="442"/>
        <end position="510"/>
    </location>
</feature>
<dbReference type="GO" id="GO:0006412">
    <property type="term" value="P:translation"/>
    <property type="evidence" value="ECO:0007669"/>
    <property type="project" value="TreeGrafter"/>
</dbReference>
<sequence length="546" mass="63072">MEEFQRLLEEYLLQSEKIYRIGDRVEGVIVYMDDKNAYVDIGTKKEALLPLEELRDLEGNLLFKKGDKVSALIVKRLSGEASYLLSVRKILEEEARKEIKEAYEKGLPIKVKIINSVKGGFEVTYNGILRGFLPRSQYQGKEGEEIYGLIQKIDHKSFVVSPKAYFEKERELKIRELVGHIEKEGVLEGTVKKEIKGGYLIDFEGVLTGYLPYAELTRRRLSSYEGFLKEGDKVRVKVIEWEKETQKLRVSLKALEPDPWDEVSLKYSVEQRVKGRVVRIMNFGAFIEIEPGLEGLLPASEISWKRGLKPKDVLSEGDMVEVVINEIEPTKKRMILSLKRLEENPWDKVAREIKPGDVIEGRVKTVTNFGMFIEVMEGVDGFIHISQVDWERVEDLHQRYRTGDMVRAKVIELNPENKRLLLSIKELIPDPWEELAKKIKIGDDLEGVIVGETKGQGYLVKISKGVVGFLPLKEVWEEDGKKKILKEGEVVKGKVIYFDPERRRLWLSEKAYFQEKEKEELSQLKENLKSSSKRLRDVVKLDLEEK</sequence>
<dbReference type="InterPro" id="IPR035104">
    <property type="entry name" value="Ribosomal_protein_S1-like"/>
</dbReference>
<name>A0A2N7PIE3_9BACT</name>
<dbReference type="AlphaFoldDB" id="A0A2N7PIE3"/>
<organism evidence="6 8">
    <name type="scientific">Caldimicrobium thiodismutans</name>
    <dbReference type="NCBI Taxonomy" id="1653476"/>
    <lineage>
        <taxon>Bacteria</taxon>
        <taxon>Pseudomonadati</taxon>
        <taxon>Thermodesulfobacteriota</taxon>
        <taxon>Thermodesulfobacteria</taxon>
        <taxon>Thermodesulfobacteriales</taxon>
        <taxon>Thermodesulfobacteriaceae</taxon>
        <taxon>Caldimicrobium</taxon>
    </lineage>
</organism>
<dbReference type="Gene3D" id="2.40.50.140">
    <property type="entry name" value="Nucleic acid-binding proteins"/>
    <property type="match status" value="5"/>
</dbReference>
<evidence type="ECO:0000256" key="3">
    <source>
        <dbReference type="ARBA" id="ARBA00023274"/>
    </source>
</evidence>
<evidence type="ECO:0000313" key="6">
    <source>
        <dbReference type="EMBL" id="PMP61214.1"/>
    </source>
</evidence>
<dbReference type="SMART" id="SM00316">
    <property type="entry name" value="S1"/>
    <property type="match status" value="6"/>
</dbReference>
<gene>
    <name evidence="7" type="ORF">C0197_04260</name>
    <name evidence="6" type="ORF">C0197_06070</name>
</gene>
<protein>
    <recommendedName>
        <fullName evidence="5">S1 motif domain-containing protein</fullName>
    </recommendedName>
</protein>
<dbReference type="Proteomes" id="UP000235731">
    <property type="component" value="Unassembled WGS sequence"/>
</dbReference>
<dbReference type="CDD" id="cd00164">
    <property type="entry name" value="S1_like"/>
    <property type="match status" value="1"/>
</dbReference>
<dbReference type="PANTHER" id="PTHR10724">
    <property type="entry name" value="30S RIBOSOMAL PROTEIN S1"/>
    <property type="match status" value="1"/>
</dbReference>
<dbReference type="EMBL" id="PNIE01000091">
    <property type="protein sequence ID" value="PMP61214.1"/>
    <property type="molecule type" value="Genomic_DNA"/>
</dbReference>
<reference evidence="6 8" key="1">
    <citation type="submission" date="2018-01" db="EMBL/GenBank/DDBJ databases">
        <title>Metagenomic assembled genomes from two thermal pools in the Uzon Caldera, Kamchatka, Russia.</title>
        <authorList>
            <person name="Wilkins L."/>
            <person name="Ettinger C."/>
        </authorList>
    </citation>
    <scope>NUCLEOTIDE SEQUENCE [LARGE SCALE GENOMIC DNA]</scope>
    <source>
        <strain evidence="6">ZAV-15</strain>
    </source>
</reference>
<evidence type="ECO:0000313" key="8">
    <source>
        <dbReference type="Proteomes" id="UP000235731"/>
    </source>
</evidence>
<dbReference type="InterPro" id="IPR050437">
    <property type="entry name" value="Ribos_protein_bS1-like"/>
</dbReference>
<keyword evidence="3" id="KW-0687">Ribonucleoprotein</keyword>
<dbReference type="EMBL" id="PNIE01000059">
    <property type="protein sequence ID" value="PMP62600.1"/>
    <property type="molecule type" value="Genomic_DNA"/>
</dbReference>
<comment type="caution">
    <text evidence="6">The sequence shown here is derived from an EMBL/GenBank/DDBJ whole genome shotgun (WGS) entry which is preliminary data.</text>
</comment>
<dbReference type="FunFam" id="2.40.50.140:FF:000103">
    <property type="entry name" value="protein RRP5 homolog"/>
    <property type="match status" value="1"/>
</dbReference>
<dbReference type="GO" id="GO:0022627">
    <property type="term" value="C:cytosolic small ribosomal subunit"/>
    <property type="evidence" value="ECO:0007669"/>
    <property type="project" value="TreeGrafter"/>
</dbReference>
<comment type="similarity">
    <text evidence="1">Belongs to the bacterial ribosomal protein bS1 family.</text>
</comment>
<dbReference type="PRINTS" id="PR00681">
    <property type="entry name" value="RIBOSOMALS1"/>
</dbReference>
<evidence type="ECO:0000313" key="7">
    <source>
        <dbReference type="EMBL" id="PMP62600.1"/>
    </source>
</evidence>
<proteinExistence type="inferred from homology"/>
<evidence type="ECO:0000256" key="2">
    <source>
        <dbReference type="ARBA" id="ARBA00022980"/>
    </source>
</evidence>
<feature type="domain" description="S1 motif" evidence="5">
    <location>
        <begin position="184"/>
        <end position="253"/>
    </location>
</feature>
<feature type="domain" description="S1 motif" evidence="5">
    <location>
        <begin position="356"/>
        <end position="425"/>
    </location>
</feature>
<evidence type="ECO:0000256" key="4">
    <source>
        <dbReference type="ARBA" id="ARBA00025604"/>
    </source>
</evidence>
<comment type="function">
    <text evidence="4">Binds mRNA; thus facilitating recognition of the initiation point. It is needed to translate mRNA with a short Shine-Dalgarno (SD) purine-rich sequence.</text>
</comment>
<dbReference type="SUPFAM" id="SSF50249">
    <property type="entry name" value="Nucleic acid-binding proteins"/>
    <property type="match status" value="5"/>
</dbReference>
<evidence type="ECO:0000259" key="5">
    <source>
        <dbReference type="PROSITE" id="PS50126"/>
    </source>
</evidence>
<dbReference type="PROSITE" id="PS50126">
    <property type="entry name" value="S1"/>
    <property type="match status" value="5"/>
</dbReference>
<keyword evidence="2" id="KW-0689">Ribosomal protein</keyword>
<feature type="domain" description="S1 motif" evidence="5">
    <location>
        <begin position="22"/>
        <end position="88"/>
    </location>
</feature>
<dbReference type="PANTHER" id="PTHR10724:SF7">
    <property type="entry name" value="SMALL RIBOSOMAL SUBUNIT PROTEIN BS1C"/>
    <property type="match status" value="1"/>
</dbReference>